<dbReference type="PANTHER" id="PTHR42796:SF4">
    <property type="entry name" value="FUMARYLACETOACETATE HYDROLASE DOMAIN-CONTAINING PROTEIN 2A"/>
    <property type="match status" value="1"/>
</dbReference>
<dbReference type="SUPFAM" id="SSF56529">
    <property type="entry name" value="FAH"/>
    <property type="match status" value="1"/>
</dbReference>
<evidence type="ECO:0000259" key="4">
    <source>
        <dbReference type="Pfam" id="PF01557"/>
    </source>
</evidence>
<dbReference type="GO" id="GO:0046872">
    <property type="term" value="F:metal ion binding"/>
    <property type="evidence" value="ECO:0007669"/>
    <property type="project" value="UniProtKB-KW"/>
</dbReference>
<evidence type="ECO:0000256" key="2">
    <source>
        <dbReference type="ARBA" id="ARBA00022723"/>
    </source>
</evidence>
<accession>A0A2A5ADZ5</accession>
<feature type="domain" description="Fumarylacetoacetase-like C-terminal" evidence="4">
    <location>
        <begin position="92"/>
        <end position="274"/>
    </location>
</feature>
<reference evidence="7" key="1">
    <citation type="submission" date="2017-08" db="EMBL/GenBank/DDBJ databases">
        <title>A dynamic microbial community with high functional redundancy inhabits the cold, oxic subseafloor aquifer.</title>
        <authorList>
            <person name="Tully B.J."/>
            <person name="Wheat C.G."/>
            <person name="Glazer B.T."/>
            <person name="Huber J.A."/>
        </authorList>
    </citation>
    <scope>NUCLEOTIDE SEQUENCE [LARGE SCALE GENOMIC DNA]</scope>
</reference>
<organism evidence="6 7">
    <name type="scientific">SAR86 cluster bacterium</name>
    <dbReference type="NCBI Taxonomy" id="2030880"/>
    <lineage>
        <taxon>Bacteria</taxon>
        <taxon>Pseudomonadati</taxon>
        <taxon>Pseudomonadota</taxon>
        <taxon>Gammaproteobacteria</taxon>
        <taxon>SAR86 cluster</taxon>
    </lineage>
</organism>
<dbReference type="InterPro" id="IPR051121">
    <property type="entry name" value="FAH"/>
</dbReference>
<evidence type="ECO:0000313" key="6">
    <source>
        <dbReference type="EMBL" id="PCJ17008.1"/>
    </source>
</evidence>
<dbReference type="Proteomes" id="UP000218327">
    <property type="component" value="Unassembled WGS sequence"/>
</dbReference>
<proteinExistence type="inferred from homology"/>
<dbReference type="InterPro" id="IPR036663">
    <property type="entry name" value="Fumarylacetoacetase_C_sf"/>
</dbReference>
<sequence length="277" mass="30059">MKRSVTAIATTITAVGFLLAGTVASAQSFVRYSENGGDIHWGMIHDDGIHQLADAPYNSMDHTGVVVQRDDVKLEAPVDPNMVFMTAFNFRSHISGDPAEYPGLFTVPASSIIGPEDAIVRPAESRNLHYEAEMAIIVSKRAENVSVEDAADYIFGVTAGNDVSERSWQGADIQWVRAKGSRGFNAVGPVLVKGADYKNIQITGRLNGEVRQDENSSDLIFNMEEMLSYISTYFTLEPGDMIWSGTTGNTRAMEPGDVYEVELSGIGTLSNVVVQGK</sequence>
<dbReference type="GO" id="GO:0016787">
    <property type="term" value="F:hydrolase activity"/>
    <property type="evidence" value="ECO:0007669"/>
    <property type="project" value="UniProtKB-KW"/>
</dbReference>
<dbReference type="EMBL" id="NVVJ01000111">
    <property type="protein sequence ID" value="PCJ17008.1"/>
    <property type="molecule type" value="Genomic_DNA"/>
</dbReference>
<dbReference type="InterPro" id="IPR018833">
    <property type="entry name" value="Rv2993c-like_N"/>
</dbReference>
<evidence type="ECO:0000256" key="1">
    <source>
        <dbReference type="ARBA" id="ARBA00010211"/>
    </source>
</evidence>
<feature type="signal peptide" evidence="3">
    <location>
        <begin position="1"/>
        <end position="26"/>
    </location>
</feature>
<dbReference type="GO" id="GO:0044281">
    <property type="term" value="P:small molecule metabolic process"/>
    <property type="evidence" value="ECO:0007669"/>
    <property type="project" value="UniProtKB-ARBA"/>
</dbReference>
<name>A0A2A5ADZ5_9GAMM</name>
<feature type="chain" id="PRO_5013105419" evidence="3">
    <location>
        <begin position="27"/>
        <end position="277"/>
    </location>
</feature>
<dbReference type="Pfam" id="PF10370">
    <property type="entry name" value="Rv2993c-like_N"/>
    <property type="match status" value="1"/>
</dbReference>
<dbReference type="Gene3D" id="3.90.850.10">
    <property type="entry name" value="Fumarylacetoacetase-like, C-terminal domain"/>
    <property type="match status" value="1"/>
</dbReference>
<keyword evidence="3" id="KW-0732">Signal</keyword>
<dbReference type="InterPro" id="IPR011234">
    <property type="entry name" value="Fumarylacetoacetase-like_C"/>
</dbReference>
<feature type="domain" description="Rv2993c-like N-terminal" evidence="5">
    <location>
        <begin position="29"/>
        <end position="77"/>
    </location>
</feature>
<protein>
    <submittedName>
        <fullName evidence="6">Fumarylacetoacetate hydrolase</fullName>
    </submittedName>
</protein>
<dbReference type="Pfam" id="PF01557">
    <property type="entry name" value="FAA_hydrolase"/>
    <property type="match status" value="1"/>
</dbReference>
<gene>
    <name evidence="6" type="ORF">COA96_18055</name>
</gene>
<dbReference type="PANTHER" id="PTHR42796">
    <property type="entry name" value="FUMARYLACETOACETATE HYDROLASE DOMAIN-CONTAINING PROTEIN 2A-RELATED"/>
    <property type="match status" value="1"/>
</dbReference>
<keyword evidence="6" id="KW-0378">Hydrolase</keyword>
<evidence type="ECO:0000256" key="3">
    <source>
        <dbReference type="SAM" id="SignalP"/>
    </source>
</evidence>
<comment type="caution">
    <text evidence="6">The sequence shown here is derived from an EMBL/GenBank/DDBJ whole genome shotgun (WGS) entry which is preliminary data.</text>
</comment>
<dbReference type="AlphaFoldDB" id="A0A2A5ADZ5"/>
<evidence type="ECO:0000259" key="5">
    <source>
        <dbReference type="Pfam" id="PF10370"/>
    </source>
</evidence>
<evidence type="ECO:0000313" key="7">
    <source>
        <dbReference type="Proteomes" id="UP000218327"/>
    </source>
</evidence>
<keyword evidence="2" id="KW-0479">Metal-binding</keyword>
<comment type="similarity">
    <text evidence="1">Belongs to the FAH family.</text>
</comment>